<accession>A0A177HP06</accession>
<keyword evidence="3" id="KW-1185">Reference proteome</keyword>
<proteinExistence type="predicted"/>
<reference evidence="2 3" key="1">
    <citation type="submission" date="2015-12" db="EMBL/GenBank/DDBJ databases">
        <title>Genome sequence of Streptomyces sp. G25.</title>
        <authorList>
            <person name="Poehlein A."/>
            <person name="Roettig A."/>
            <person name="Hiessl S."/>
            <person name="Hauschild P."/>
            <person name="Schauer J."/>
            <person name="Madkour M.H."/>
            <person name="Al-Ansari A.M."/>
            <person name="Almakishah N.H."/>
            <person name="Steinbuechel A."/>
            <person name="Daniel R."/>
        </authorList>
    </citation>
    <scope>NUCLEOTIDE SEQUENCE [LARGE SCALE GENOMIC DNA]</scope>
    <source>
        <strain evidence="3">G25(2015)</strain>
    </source>
</reference>
<gene>
    <name evidence="2" type="ORF">STSP_45880</name>
</gene>
<dbReference type="STRING" id="1716141.STSP_45880"/>
<evidence type="ECO:0000256" key="1">
    <source>
        <dbReference type="SAM" id="MobiDB-lite"/>
    </source>
</evidence>
<comment type="caution">
    <text evidence="2">The sequence shown here is derived from an EMBL/GenBank/DDBJ whole genome shotgun (WGS) entry which is preliminary data.</text>
</comment>
<organism evidence="2 3">
    <name type="scientific">Streptomyces jeddahensis</name>
    <dbReference type="NCBI Taxonomy" id="1716141"/>
    <lineage>
        <taxon>Bacteria</taxon>
        <taxon>Bacillati</taxon>
        <taxon>Actinomycetota</taxon>
        <taxon>Actinomycetes</taxon>
        <taxon>Kitasatosporales</taxon>
        <taxon>Streptomycetaceae</taxon>
        <taxon>Streptomyces</taxon>
    </lineage>
</organism>
<sequence>MLPMTRRPSATTDGSVAKLLFSSTIWATARLASEPEPMATPMSASFSASTSLTPSPVIATVCPRDCSAPTISRFCCGVTRPKTVWPSRASAISGRPAGSVRASRVFSAPGRPSLDATAPTDTALSPEMTLARTSWSAK</sequence>
<evidence type="ECO:0000313" key="3">
    <source>
        <dbReference type="Proteomes" id="UP000077381"/>
    </source>
</evidence>
<dbReference type="EMBL" id="LOHS01000095">
    <property type="protein sequence ID" value="OAH12127.1"/>
    <property type="molecule type" value="Genomic_DNA"/>
</dbReference>
<protein>
    <submittedName>
        <fullName evidence="2">Uncharacterized protein</fullName>
    </submittedName>
</protein>
<dbReference type="AlphaFoldDB" id="A0A177HP06"/>
<feature type="region of interest" description="Disordered" evidence="1">
    <location>
        <begin position="88"/>
        <end position="138"/>
    </location>
</feature>
<evidence type="ECO:0000313" key="2">
    <source>
        <dbReference type="EMBL" id="OAH12127.1"/>
    </source>
</evidence>
<name>A0A177HP06_9ACTN</name>
<dbReference type="Proteomes" id="UP000077381">
    <property type="component" value="Unassembled WGS sequence"/>
</dbReference>